<gene>
    <name evidence="1" type="ordered locus">ECH_0677</name>
</gene>
<organism evidence="1 2">
    <name type="scientific">Ehrlichia chaffeensis (strain ATCC CRL-10679 / Arkansas)</name>
    <dbReference type="NCBI Taxonomy" id="205920"/>
    <lineage>
        <taxon>Bacteria</taxon>
        <taxon>Pseudomonadati</taxon>
        <taxon>Pseudomonadota</taxon>
        <taxon>Alphaproteobacteria</taxon>
        <taxon>Rickettsiales</taxon>
        <taxon>Anaplasmataceae</taxon>
        <taxon>Ehrlichia</taxon>
    </lineage>
</organism>
<evidence type="ECO:0000313" key="1">
    <source>
        <dbReference type="EMBL" id="ABD44947.1"/>
    </source>
</evidence>
<dbReference type="Proteomes" id="UP000008320">
    <property type="component" value="Chromosome"/>
</dbReference>
<accession>Q2GGE9</accession>
<dbReference type="KEGG" id="ech:ECH_0677"/>
<sequence length="36" mass="4341">MKYMLLRLVFDTKNAMIMLKLILEVAYLKFNITSKF</sequence>
<dbReference type="HOGENOM" id="CLU_3355925_0_0_5"/>
<reference evidence="1 2" key="1">
    <citation type="journal article" date="2006" name="PLoS Genet.">
        <title>Comparative genomics of emerging human ehrlichiosis agents.</title>
        <authorList>
            <person name="Dunning Hotopp J.C."/>
            <person name="Lin M."/>
            <person name="Madupu R."/>
            <person name="Crabtree J."/>
            <person name="Angiuoli S.V."/>
            <person name="Eisen J.A."/>
            <person name="Seshadri R."/>
            <person name="Ren Q."/>
            <person name="Wu M."/>
            <person name="Utterback T.R."/>
            <person name="Smith S."/>
            <person name="Lewis M."/>
            <person name="Khouri H."/>
            <person name="Zhang C."/>
            <person name="Niu H."/>
            <person name="Lin Q."/>
            <person name="Ohashi N."/>
            <person name="Zhi N."/>
            <person name="Nelson W."/>
            <person name="Brinkac L.M."/>
            <person name="Dodson R.J."/>
            <person name="Rosovitz M.J."/>
            <person name="Sundaram J."/>
            <person name="Daugherty S.C."/>
            <person name="Davidsen T."/>
            <person name="Durkin A.S."/>
            <person name="Gwinn M."/>
            <person name="Haft D.H."/>
            <person name="Selengut J.D."/>
            <person name="Sullivan S.A."/>
            <person name="Zafar N."/>
            <person name="Zhou L."/>
            <person name="Benahmed F."/>
            <person name="Forberger H."/>
            <person name="Halpin R."/>
            <person name="Mulligan S."/>
            <person name="Robinson J."/>
            <person name="White O."/>
            <person name="Rikihisa Y."/>
            <person name="Tettelin H."/>
        </authorList>
    </citation>
    <scope>NUCLEOTIDE SEQUENCE [LARGE SCALE GENOMIC DNA]</scope>
    <source>
        <strain evidence="2">ATCC CRL-10679 / Arkansas</strain>
    </source>
</reference>
<name>Q2GGE9_EHRCR</name>
<dbReference type="EMBL" id="CP000236">
    <property type="protein sequence ID" value="ABD44947.1"/>
    <property type="molecule type" value="Genomic_DNA"/>
</dbReference>
<proteinExistence type="predicted"/>
<dbReference type="AlphaFoldDB" id="Q2GGE9"/>
<evidence type="ECO:0000313" key="2">
    <source>
        <dbReference type="Proteomes" id="UP000008320"/>
    </source>
</evidence>
<dbReference type="STRING" id="205920.ECH_0677"/>
<protein>
    <submittedName>
        <fullName evidence="1">Uncharacterized protein</fullName>
    </submittedName>
</protein>
<keyword evidence="2" id="KW-1185">Reference proteome</keyword>